<dbReference type="Proteomes" id="UP001597171">
    <property type="component" value="Unassembled WGS sequence"/>
</dbReference>
<keyword evidence="6 9" id="KW-1133">Transmembrane helix</keyword>
<proteinExistence type="inferred from homology"/>
<evidence type="ECO:0000256" key="1">
    <source>
        <dbReference type="ARBA" id="ARBA00004651"/>
    </source>
</evidence>
<comment type="caution">
    <text evidence="10">The sequence shown here is derived from an EMBL/GenBank/DDBJ whole genome shotgun (WGS) entry which is preliminary data.</text>
</comment>
<dbReference type="PANTHER" id="PTHR11795:SF447">
    <property type="entry name" value="ABC TRANSPORTER PERMEASE PROTEIN"/>
    <property type="match status" value="1"/>
</dbReference>
<evidence type="ECO:0000256" key="4">
    <source>
        <dbReference type="ARBA" id="ARBA00022692"/>
    </source>
</evidence>
<evidence type="ECO:0000256" key="6">
    <source>
        <dbReference type="ARBA" id="ARBA00022989"/>
    </source>
</evidence>
<feature type="transmembrane region" description="Helical" evidence="9">
    <location>
        <begin position="20"/>
        <end position="38"/>
    </location>
</feature>
<dbReference type="PANTHER" id="PTHR11795">
    <property type="entry name" value="BRANCHED-CHAIN AMINO ACID TRANSPORT SYSTEM PERMEASE PROTEIN LIVH"/>
    <property type="match status" value="1"/>
</dbReference>
<keyword evidence="7 9" id="KW-0472">Membrane</keyword>
<keyword evidence="3" id="KW-1003">Cell membrane</keyword>
<keyword evidence="11" id="KW-1185">Reference proteome</keyword>
<evidence type="ECO:0000313" key="11">
    <source>
        <dbReference type="Proteomes" id="UP001597171"/>
    </source>
</evidence>
<evidence type="ECO:0000256" key="8">
    <source>
        <dbReference type="ARBA" id="ARBA00037998"/>
    </source>
</evidence>
<dbReference type="EMBL" id="JBHTMX010000009">
    <property type="protein sequence ID" value="MFD1330941.1"/>
    <property type="molecule type" value="Genomic_DNA"/>
</dbReference>
<dbReference type="InterPro" id="IPR001851">
    <property type="entry name" value="ABC_transp_permease"/>
</dbReference>
<sequence>MEFTGQIVSWGYQYLDNTAFLLLAAAGLVLIYGMMGVINMAHGELMMIGAYVAAGAFHAGAPAPVAIAAAGLGAGLAGVVMERLVVRRFYNKLLSSLVVTWGLSLIISQGTLLLLGPSIQNLPTPFGSFSVGGFSFGTYRMVLFAVAIGLIVGVWALFRYTAFGVAARAAMENPRMAAALGVDTQRIYTATFAIGSALGGIAGAMFAQTAAISPFFGQTYTPMAFITVVMGGSANAILGLIYASLSLAGVQTIASNVFNVYVGYVSMMAAAFVALLLMPSGISDFVERRRARAMER</sequence>
<feature type="transmembrane region" description="Helical" evidence="9">
    <location>
        <begin position="257"/>
        <end position="278"/>
    </location>
</feature>
<dbReference type="RefSeq" id="WP_378774142.1">
    <property type="nucleotide sequence ID" value="NZ_JBHTMX010000009.1"/>
</dbReference>
<keyword evidence="5" id="KW-0029">Amino-acid transport</keyword>
<feature type="transmembrane region" description="Helical" evidence="9">
    <location>
        <begin position="187"/>
        <end position="211"/>
    </location>
</feature>
<evidence type="ECO:0000256" key="9">
    <source>
        <dbReference type="SAM" id="Phobius"/>
    </source>
</evidence>
<evidence type="ECO:0000256" key="5">
    <source>
        <dbReference type="ARBA" id="ARBA00022970"/>
    </source>
</evidence>
<evidence type="ECO:0000256" key="3">
    <source>
        <dbReference type="ARBA" id="ARBA00022475"/>
    </source>
</evidence>
<gene>
    <name evidence="10" type="ORF">ACFQ4O_02915</name>
</gene>
<dbReference type="InterPro" id="IPR052157">
    <property type="entry name" value="BCAA_transport_permease"/>
</dbReference>
<feature type="transmembrane region" description="Helical" evidence="9">
    <location>
        <begin position="67"/>
        <end position="86"/>
    </location>
</feature>
<comment type="subcellular location">
    <subcellularLocation>
        <location evidence="1">Cell membrane</location>
        <topology evidence="1">Multi-pass membrane protein</topology>
    </subcellularLocation>
</comment>
<feature type="transmembrane region" description="Helical" evidence="9">
    <location>
        <begin position="139"/>
        <end position="166"/>
    </location>
</feature>
<reference evidence="11" key="1">
    <citation type="journal article" date="2019" name="Int. J. Syst. Evol. Microbiol.">
        <title>The Global Catalogue of Microorganisms (GCM) 10K type strain sequencing project: providing services to taxonomists for standard genome sequencing and annotation.</title>
        <authorList>
            <consortium name="The Broad Institute Genomics Platform"/>
            <consortium name="The Broad Institute Genome Sequencing Center for Infectious Disease"/>
            <person name="Wu L."/>
            <person name="Ma J."/>
        </authorList>
    </citation>
    <scope>NUCLEOTIDE SEQUENCE [LARGE SCALE GENOMIC DNA]</scope>
    <source>
        <strain evidence="11">CCUG 61696</strain>
    </source>
</reference>
<keyword evidence="2" id="KW-0813">Transport</keyword>
<accession>A0ABW3Z3U4</accession>
<organism evidence="10 11">
    <name type="scientific">Methylopila musalis</name>
    <dbReference type="NCBI Taxonomy" id="1134781"/>
    <lineage>
        <taxon>Bacteria</taxon>
        <taxon>Pseudomonadati</taxon>
        <taxon>Pseudomonadota</taxon>
        <taxon>Alphaproteobacteria</taxon>
        <taxon>Hyphomicrobiales</taxon>
        <taxon>Methylopilaceae</taxon>
        <taxon>Methylopila</taxon>
    </lineage>
</organism>
<evidence type="ECO:0000256" key="2">
    <source>
        <dbReference type="ARBA" id="ARBA00022448"/>
    </source>
</evidence>
<feature type="transmembrane region" description="Helical" evidence="9">
    <location>
        <begin position="223"/>
        <end position="245"/>
    </location>
</feature>
<dbReference type="Pfam" id="PF02653">
    <property type="entry name" value="BPD_transp_2"/>
    <property type="match status" value="1"/>
</dbReference>
<comment type="similarity">
    <text evidence="8">Belongs to the binding-protein-dependent transport system permease family. LivHM subfamily.</text>
</comment>
<protein>
    <submittedName>
        <fullName evidence="10">Branched-chain amino acid ABC transporter permease</fullName>
    </submittedName>
</protein>
<dbReference type="CDD" id="cd06582">
    <property type="entry name" value="TM_PBP1_LivH_like"/>
    <property type="match status" value="1"/>
</dbReference>
<keyword evidence="4 9" id="KW-0812">Transmembrane</keyword>
<evidence type="ECO:0000313" key="10">
    <source>
        <dbReference type="EMBL" id="MFD1330941.1"/>
    </source>
</evidence>
<feature type="transmembrane region" description="Helical" evidence="9">
    <location>
        <begin position="98"/>
        <end position="119"/>
    </location>
</feature>
<evidence type="ECO:0000256" key="7">
    <source>
        <dbReference type="ARBA" id="ARBA00023136"/>
    </source>
</evidence>
<name>A0ABW3Z3U4_9HYPH</name>